<sequence>MAKAPISRIDNAYARSQDMKLQQNKWTQHKRQVHRRRGIFMLAVLVIVLFTGGTQLVRLQHEQQAAAAQLAVSKSKLKQVKTRKSALKVQVDQLNNPGYLEKMIRSQYYVSKKGETVFTLPASANKVPGEDTESNK</sequence>
<protein>
    <submittedName>
        <fullName evidence="2">Septum formation initiator family protein</fullName>
    </submittedName>
</protein>
<dbReference type="RefSeq" id="WP_274260941.1">
    <property type="nucleotide sequence ID" value="NZ_CP117884.1"/>
</dbReference>
<dbReference type="InterPro" id="IPR007060">
    <property type="entry name" value="FtsL/DivIC"/>
</dbReference>
<keyword evidence="1" id="KW-0812">Transmembrane</keyword>
<dbReference type="InterPro" id="IPR039076">
    <property type="entry name" value="DivIC"/>
</dbReference>
<evidence type="ECO:0000256" key="1">
    <source>
        <dbReference type="SAM" id="Phobius"/>
    </source>
</evidence>
<evidence type="ECO:0000313" key="2">
    <source>
        <dbReference type="EMBL" id="WDF83053.1"/>
    </source>
</evidence>
<evidence type="ECO:0000313" key="3">
    <source>
        <dbReference type="Proteomes" id="UP001220377"/>
    </source>
</evidence>
<keyword evidence="1" id="KW-0472">Membrane</keyword>
<reference evidence="2 3" key="1">
    <citation type="submission" date="2023-02" db="EMBL/GenBank/DDBJ databases">
        <title>Genome sequence of Lacticaseibacillus sp. KACC 23028.</title>
        <authorList>
            <person name="Kim S."/>
            <person name="Heo J."/>
            <person name="Kwon S.-W."/>
        </authorList>
    </citation>
    <scope>NUCLEOTIDE SEQUENCE [LARGE SCALE GENOMIC DNA]</scope>
    <source>
        <strain evidence="2 3">KACC 23028</strain>
    </source>
</reference>
<feature type="transmembrane region" description="Helical" evidence="1">
    <location>
        <begin position="38"/>
        <end position="57"/>
    </location>
</feature>
<proteinExistence type="predicted"/>
<dbReference type="PANTHER" id="PTHR40027:SF1">
    <property type="entry name" value="CELL DIVISION PROTEIN DIVIC"/>
    <property type="match status" value="1"/>
</dbReference>
<organism evidence="2 3">
    <name type="scientific">Lacticaseibacillus pabuli</name>
    <dbReference type="NCBI Taxonomy" id="3025672"/>
    <lineage>
        <taxon>Bacteria</taxon>
        <taxon>Bacillati</taxon>
        <taxon>Bacillota</taxon>
        <taxon>Bacilli</taxon>
        <taxon>Lactobacillales</taxon>
        <taxon>Lactobacillaceae</taxon>
        <taxon>Lacticaseibacillus</taxon>
    </lineage>
</organism>
<dbReference type="EMBL" id="CP117884">
    <property type="protein sequence ID" value="WDF83053.1"/>
    <property type="molecule type" value="Genomic_DNA"/>
</dbReference>
<dbReference type="Proteomes" id="UP001220377">
    <property type="component" value="Chromosome"/>
</dbReference>
<dbReference type="PANTHER" id="PTHR40027">
    <property type="entry name" value="CELL DIVISION PROTEIN DIVIC"/>
    <property type="match status" value="1"/>
</dbReference>
<keyword evidence="3" id="KW-1185">Reference proteome</keyword>
<gene>
    <name evidence="2" type="ORF">PQ472_02065</name>
</gene>
<dbReference type="Pfam" id="PF04977">
    <property type="entry name" value="DivIC"/>
    <property type="match status" value="1"/>
</dbReference>
<accession>A0ABY7WS94</accession>
<keyword evidence="1" id="KW-1133">Transmembrane helix</keyword>
<name>A0ABY7WS94_9LACO</name>